<dbReference type="AlphaFoldDB" id="A0A0K0X140"/>
<dbReference type="Gene3D" id="3.20.20.30">
    <property type="entry name" value="Luciferase-like domain"/>
    <property type="match status" value="1"/>
</dbReference>
<evidence type="ECO:0000313" key="2">
    <source>
        <dbReference type="Proteomes" id="UP000062255"/>
    </source>
</evidence>
<dbReference type="GO" id="GO:0016705">
    <property type="term" value="F:oxidoreductase activity, acting on paired donors, with incorporation or reduction of molecular oxygen"/>
    <property type="evidence" value="ECO:0007669"/>
    <property type="project" value="InterPro"/>
</dbReference>
<evidence type="ECO:0000313" key="1">
    <source>
        <dbReference type="EMBL" id="AKS30998.1"/>
    </source>
</evidence>
<sequence>MFRRSNEFRRGVIVNEVADAVRITAADLADAQRRSARQRAASPTTPVLLDIEVLIDRDTRSAFDALAEVPSGSGLRYVGTPRGLAGLIADVQRLGIADGVVLKPLTESPVADLMLEELVPGLAAR</sequence>
<proteinExistence type="predicted"/>
<accession>A0A0K0X140</accession>
<reference evidence="1 2" key="1">
    <citation type="submission" date="2015-07" db="EMBL/GenBank/DDBJ databases">
        <title>Complete genome sequence of Mycobacterium goodii X7B, a facultative thermophilic biodesulfurizing bacterium.</title>
        <authorList>
            <person name="Yu B."/>
            <person name="Li F."/>
            <person name="Xu P."/>
        </authorList>
    </citation>
    <scope>NUCLEOTIDE SEQUENCE [LARGE SCALE GENOMIC DNA]</scope>
    <source>
        <strain evidence="1 2">X7B</strain>
    </source>
</reference>
<organism evidence="1 2">
    <name type="scientific">Mycolicibacterium goodii</name>
    <name type="common">Mycobacterium goodii</name>
    <dbReference type="NCBI Taxonomy" id="134601"/>
    <lineage>
        <taxon>Bacteria</taxon>
        <taxon>Bacillati</taxon>
        <taxon>Actinomycetota</taxon>
        <taxon>Actinomycetes</taxon>
        <taxon>Mycobacteriales</taxon>
        <taxon>Mycobacteriaceae</taxon>
        <taxon>Mycolicibacterium</taxon>
    </lineage>
</organism>
<dbReference type="InterPro" id="IPR036661">
    <property type="entry name" value="Luciferase-like_sf"/>
</dbReference>
<dbReference type="STRING" id="134601.AFA91_02900"/>
<dbReference type="KEGG" id="mgo:AFA91_02900"/>
<protein>
    <submittedName>
        <fullName evidence="1">Uncharacterized protein</fullName>
    </submittedName>
</protein>
<dbReference type="SUPFAM" id="SSF51679">
    <property type="entry name" value="Bacterial luciferase-like"/>
    <property type="match status" value="1"/>
</dbReference>
<name>A0A0K0X140_MYCGD</name>
<dbReference type="PATRIC" id="fig|134601.6.peg.601"/>
<gene>
    <name evidence="1" type="ORF">AFA91_02900</name>
</gene>
<dbReference type="Proteomes" id="UP000062255">
    <property type="component" value="Chromosome"/>
</dbReference>
<dbReference type="EMBL" id="CP012150">
    <property type="protein sequence ID" value="AKS30998.1"/>
    <property type="molecule type" value="Genomic_DNA"/>
</dbReference>